<protein>
    <submittedName>
        <fullName evidence="1">Uncharacterized protein</fullName>
    </submittedName>
</protein>
<evidence type="ECO:0000313" key="1">
    <source>
        <dbReference type="EMBL" id="STT95553.1"/>
    </source>
</evidence>
<dbReference type="EMBL" id="UGLJ01000002">
    <property type="protein sequence ID" value="STT95553.1"/>
    <property type="molecule type" value="Genomic_DNA"/>
</dbReference>
<reference evidence="1 2" key="1">
    <citation type="submission" date="2018-06" db="EMBL/GenBank/DDBJ databases">
        <authorList>
            <consortium name="Pathogen Informatics"/>
            <person name="Doyle S."/>
        </authorList>
    </citation>
    <scope>NUCLEOTIDE SEQUENCE [LARGE SCALE GENOMIC DNA]</scope>
    <source>
        <strain evidence="1 2">NCTC5052</strain>
    </source>
</reference>
<accession>A0A377Y7J7</accession>
<evidence type="ECO:0000313" key="2">
    <source>
        <dbReference type="Proteomes" id="UP000254103"/>
    </source>
</evidence>
<proteinExistence type="predicted"/>
<name>A0A377Y7J7_KLEPN</name>
<gene>
    <name evidence="1" type="ORF">NCTC5052_04059</name>
</gene>
<dbReference type="AlphaFoldDB" id="A0A377Y7J7"/>
<dbReference type="Proteomes" id="UP000254103">
    <property type="component" value="Unassembled WGS sequence"/>
</dbReference>
<organism evidence="1 2">
    <name type="scientific">Klebsiella pneumoniae</name>
    <dbReference type="NCBI Taxonomy" id="573"/>
    <lineage>
        <taxon>Bacteria</taxon>
        <taxon>Pseudomonadati</taxon>
        <taxon>Pseudomonadota</taxon>
        <taxon>Gammaproteobacteria</taxon>
        <taxon>Enterobacterales</taxon>
        <taxon>Enterobacteriaceae</taxon>
        <taxon>Klebsiella/Raoultella group</taxon>
        <taxon>Klebsiella</taxon>
        <taxon>Klebsiella pneumoniae complex</taxon>
    </lineage>
</organism>
<sequence length="34" mass="3979">MIILHFFHIFNKNYDSESGTNYSKPVGQICKMQS</sequence>